<evidence type="ECO:0000313" key="11">
    <source>
        <dbReference type="EMBL" id="KTT75862.1"/>
    </source>
</evidence>
<dbReference type="PANTHER" id="PTHR43877">
    <property type="entry name" value="AMINOALKYLPHOSPHONATE N-ACETYLTRANSFERASE-RELATED-RELATED"/>
    <property type="match status" value="1"/>
</dbReference>
<dbReference type="GO" id="GO:0046677">
    <property type="term" value="P:response to antibiotic"/>
    <property type="evidence" value="ECO:0007669"/>
    <property type="project" value="UniProtKB-KW"/>
</dbReference>
<protein>
    <recommendedName>
        <fullName evidence="3 9">Aminoglycoside N(6')-acetyltransferase type 1</fullName>
        <ecNumber evidence="2 9">2.3.1.82</ecNumber>
    </recommendedName>
    <alternativeName>
        <fullName evidence="7 9">Aminoglycoside resistance protein</fullName>
    </alternativeName>
</protein>
<dbReference type="EC" id="2.3.1.82" evidence="2 9"/>
<dbReference type="InterPro" id="IPR024170">
    <property type="entry name" value="Aminoglycoside_N6-AcTrfrase"/>
</dbReference>
<dbReference type="Pfam" id="PF00583">
    <property type="entry name" value="Acetyltransf_1"/>
    <property type="match status" value="1"/>
</dbReference>
<keyword evidence="5 9" id="KW-0046">Antibiotic resistance</keyword>
<evidence type="ECO:0000256" key="5">
    <source>
        <dbReference type="ARBA" id="ARBA00023251"/>
    </source>
</evidence>
<dbReference type="PIRSF" id="PIRSF000452">
    <property type="entry name" value="6-N-acetyltransf"/>
    <property type="match status" value="1"/>
</dbReference>
<dbReference type="PROSITE" id="PS51186">
    <property type="entry name" value="GNAT"/>
    <property type="match status" value="1"/>
</dbReference>
<evidence type="ECO:0000256" key="9">
    <source>
        <dbReference type="PIRNR" id="PIRNR000452"/>
    </source>
</evidence>
<dbReference type="EMBL" id="LDTD01000005">
    <property type="protein sequence ID" value="KTT75862.1"/>
    <property type="molecule type" value="Genomic_DNA"/>
</dbReference>
<dbReference type="RefSeq" id="WP_058731940.1">
    <property type="nucleotide sequence ID" value="NZ_LDTD01000005.1"/>
</dbReference>
<gene>
    <name evidence="11" type="ORF">NS319_00625</name>
</gene>
<dbReference type="CDD" id="cd04301">
    <property type="entry name" value="NAT_SF"/>
    <property type="match status" value="1"/>
</dbReference>
<name>A0A147I935_9SPHN</name>
<comment type="function">
    <text evidence="9">Catalyzes the transfer of an acetyl group from acetyl-CoA to the 6'-amino group of aminoglycoside molecules conferring resistance to antibiotics containing the purpurosamine ring.</text>
</comment>
<proteinExistence type="predicted"/>
<dbReference type="Proteomes" id="UP000072867">
    <property type="component" value="Unassembled WGS sequence"/>
</dbReference>
<dbReference type="GO" id="GO:0047663">
    <property type="term" value="F:aminoglycoside 6'-N-acetyltransferase activity"/>
    <property type="evidence" value="ECO:0007669"/>
    <property type="project" value="UniProtKB-EC"/>
</dbReference>
<dbReference type="InterPro" id="IPR050832">
    <property type="entry name" value="Bact_Acetyltransf"/>
</dbReference>
<comment type="catalytic activity">
    <reaction evidence="8 9">
        <text>kanamycin B + acetyl-CoA = N(6')-acetylkanamycin B + CoA + H(+)</text>
        <dbReference type="Rhea" id="RHEA:16449"/>
        <dbReference type="ChEBI" id="CHEBI:15378"/>
        <dbReference type="ChEBI" id="CHEBI:57287"/>
        <dbReference type="ChEBI" id="CHEBI:57288"/>
        <dbReference type="ChEBI" id="CHEBI:58390"/>
        <dbReference type="ChEBI" id="CHEBI:58549"/>
        <dbReference type="EC" id="2.3.1.82"/>
    </reaction>
</comment>
<dbReference type="SUPFAM" id="SSF55729">
    <property type="entry name" value="Acyl-CoA N-acyltransferases (Nat)"/>
    <property type="match status" value="1"/>
</dbReference>
<sequence>MIVTPAAPEHSQGWLALRAMLWSEEAGDPAEIAGRLAQGGGFVALENAQVIGFAEAAIRHDYVNGCDTSPVLFLEGLCVDPAHRRQGVAGALVAAVADWGRAQGCTEFASDAELDNIDSHAMHRALGFVETERVVYFRRML</sequence>
<evidence type="ECO:0000256" key="2">
    <source>
        <dbReference type="ARBA" id="ARBA00012888"/>
    </source>
</evidence>
<evidence type="ECO:0000256" key="3">
    <source>
        <dbReference type="ARBA" id="ARBA00017677"/>
    </source>
</evidence>
<evidence type="ECO:0000259" key="10">
    <source>
        <dbReference type="PROSITE" id="PS51186"/>
    </source>
</evidence>
<keyword evidence="6 9" id="KW-0012">Acyltransferase</keyword>
<dbReference type="InterPro" id="IPR000182">
    <property type="entry name" value="GNAT_dom"/>
</dbReference>
<comment type="caution">
    <text evidence="11">The sequence shown here is derived from an EMBL/GenBank/DDBJ whole genome shotgun (WGS) entry which is preliminary data.</text>
</comment>
<dbReference type="PATRIC" id="fig|33051.3.peg.2583"/>
<evidence type="ECO:0000256" key="8">
    <source>
        <dbReference type="ARBA" id="ARBA00048923"/>
    </source>
</evidence>
<reference evidence="11 12" key="1">
    <citation type="journal article" date="2016" name="Front. Microbiol.">
        <title>Genomic Resource of Rice Seed Associated Bacteria.</title>
        <authorList>
            <person name="Midha S."/>
            <person name="Bansal K."/>
            <person name="Sharma S."/>
            <person name="Kumar N."/>
            <person name="Patil P.P."/>
            <person name="Chaudhry V."/>
            <person name="Patil P.B."/>
        </authorList>
    </citation>
    <scope>NUCLEOTIDE SEQUENCE [LARGE SCALE GENOMIC DNA]</scope>
    <source>
        <strain evidence="11 12">NS319</strain>
    </source>
</reference>
<dbReference type="Gene3D" id="3.40.630.30">
    <property type="match status" value="1"/>
</dbReference>
<dbReference type="NCBIfam" id="NF043067">
    <property type="entry name" value="AAC_6p_group_E"/>
    <property type="match status" value="1"/>
</dbReference>
<keyword evidence="4 9" id="KW-0808">Transferase</keyword>
<dbReference type="STRING" id="33051.SB4_14720"/>
<accession>A0A147I935</accession>
<dbReference type="InterPro" id="IPR016181">
    <property type="entry name" value="Acyl_CoA_acyltransferase"/>
</dbReference>
<evidence type="ECO:0000256" key="4">
    <source>
        <dbReference type="ARBA" id="ARBA00022679"/>
    </source>
</evidence>
<evidence type="ECO:0000256" key="1">
    <source>
        <dbReference type="ARBA" id="ARBA00011738"/>
    </source>
</evidence>
<feature type="domain" description="N-acetyltransferase" evidence="10">
    <location>
        <begin position="1"/>
        <end position="141"/>
    </location>
</feature>
<evidence type="ECO:0000256" key="7">
    <source>
        <dbReference type="ARBA" id="ARBA00029660"/>
    </source>
</evidence>
<evidence type="ECO:0000313" key="12">
    <source>
        <dbReference type="Proteomes" id="UP000072867"/>
    </source>
</evidence>
<organism evidence="11 12">
    <name type="scientific">Sphingomonas sanguinis</name>
    <dbReference type="NCBI Taxonomy" id="33051"/>
    <lineage>
        <taxon>Bacteria</taxon>
        <taxon>Pseudomonadati</taxon>
        <taxon>Pseudomonadota</taxon>
        <taxon>Alphaproteobacteria</taxon>
        <taxon>Sphingomonadales</taxon>
        <taxon>Sphingomonadaceae</taxon>
        <taxon>Sphingomonas</taxon>
    </lineage>
</organism>
<dbReference type="AlphaFoldDB" id="A0A147I935"/>
<evidence type="ECO:0000256" key="6">
    <source>
        <dbReference type="ARBA" id="ARBA00023315"/>
    </source>
</evidence>
<comment type="subunit">
    <text evidence="1 9">Homodimer.</text>
</comment>